<feature type="domain" description="PDZ" evidence="2">
    <location>
        <begin position="516"/>
        <end position="596"/>
    </location>
</feature>
<evidence type="ECO:0000256" key="1">
    <source>
        <dbReference type="SAM" id="SignalP"/>
    </source>
</evidence>
<reference evidence="3" key="1">
    <citation type="journal article" date="2020" name="mSystems">
        <title>Genome- and Community-Level Interaction Insights into Carbon Utilization and Element Cycling Functions of Hydrothermarchaeota in Hydrothermal Sediment.</title>
        <authorList>
            <person name="Zhou Z."/>
            <person name="Liu Y."/>
            <person name="Xu W."/>
            <person name="Pan J."/>
            <person name="Luo Z.H."/>
            <person name="Li M."/>
        </authorList>
    </citation>
    <scope>NUCLEOTIDE SEQUENCE [LARGE SCALE GENOMIC DNA]</scope>
    <source>
        <strain evidence="3">SpSt-381</strain>
    </source>
</reference>
<dbReference type="PANTHER" id="PTHR12147:SF26">
    <property type="entry name" value="PEPTIDASE M28 DOMAIN-CONTAINING PROTEIN"/>
    <property type="match status" value="1"/>
</dbReference>
<evidence type="ECO:0000259" key="2">
    <source>
        <dbReference type="PROSITE" id="PS50106"/>
    </source>
</evidence>
<dbReference type="GO" id="GO:0008235">
    <property type="term" value="F:metalloexopeptidase activity"/>
    <property type="evidence" value="ECO:0007669"/>
    <property type="project" value="InterPro"/>
</dbReference>
<keyword evidence="1" id="KW-0732">Signal</keyword>
<dbReference type="InterPro" id="IPR045175">
    <property type="entry name" value="M28_fam"/>
</dbReference>
<dbReference type="GO" id="GO:0006508">
    <property type="term" value="P:proteolysis"/>
    <property type="evidence" value="ECO:0007669"/>
    <property type="project" value="InterPro"/>
</dbReference>
<dbReference type="Pfam" id="PF13180">
    <property type="entry name" value="PDZ_2"/>
    <property type="match status" value="1"/>
</dbReference>
<feature type="chain" id="PRO_5032603494" evidence="1">
    <location>
        <begin position="27"/>
        <end position="609"/>
    </location>
</feature>
<sequence>MSHRRGTPFAAAFVLAAVLGPPSAAAAAAPGAAPAAAPDTDGLVEAVRTLADPRWEGRGVGTAGLDSAAAWIAGRMAAIGLRPAGEGGGWFQPFEVTTGVEVESPTACEVAGRRVEAGPSFQPLGFSANGVVRAPVVFAGYGITAPELGHDDYAGLDVRDRLVLVFTGEPGEMDSTSRFSGLVNTPHAELRTKAINAREHGALGLLVVNGPLHHAGEPLRRPRTDGGGYMSSGLIAARLAEDLAAALVRATGRSLEELQRAIDASGPQSTALPETATVTVTLRRTRATVKNVVGAIPGRDSARTIVVGAHYDHLGYGGDSSLSPDERAPHVGADDNASGTAALLRVAERLARRAAGRAPEHHLVFAAFTAEESGVLGSGHFVDRPPRPAATIGFMLNMDMVGRLKDNRLLVLGTGTAAELPAILEGANRAAGFALTSTADGFGPSDHTSFYKRRVPVLMLFTGPHTDYHRPSDTWDKIHYAGLARIADFAAAVVESIDARPRLTYQQTRGDSATGRGAGGGYGAYLGTIPDFSQTEGGVLLSGVRGGSPAEQAGFKAGDVIVKFDGVAVDNLYDYTFALRSRKPGQQVRVTVKRDGRETDLVATLGRRP</sequence>
<name>A0A832HZ57_UNCEI</name>
<proteinExistence type="predicted"/>
<gene>
    <name evidence="3" type="ORF">ENR23_01760</name>
</gene>
<dbReference type="AlphaFoldDB" id="A0A832HZ57"/>
<accession>A0A832HZ57</accession>
<protein>
    <submittedName>
        <fullName evidence="3">M28 family peptidase</fullName>
    </submittedName>
</protein>
<dbReference type="SUPFAM" id="SSF53187">
    <property type="entry name" value="Zn-dependent exopeptidases"/>
    <property type="match status" value="1"/>
</dbReference>
<dbReference type="Gene3D" id="3.40.630.10">
    <property type="entry name" value="Zn peptidases"/>
    <property type="match status" value="1"/>
</dbReference>
<dbReference type="PANTHER" id="PTHR12147">
    <property type="entry name" value="METALLOPEPTIDASE M28 FAMILY MEMBER"/>
    <property type="match status" value="1"/>
</dbReference>
<dbReference type="Gene3D" id="3.50.30.30">
    <property type="match status" value="1"/>
</dbReference>
<dbReference type="InterPro" id="IPR036034">
    <property type="entry name" value="PDZ_sf"/>
</dbReference>
<dbReference type="SUPFAM" id="SSF50156">
    <property type="entry name" value="PDZ domain-like"/>
    <property type="match status" value="1"/>
</dbReference>
<feature type="signal peptide" evidence="1">
    <location>
        <begin position="1"/>
        <end position="26"/>
    </location>
</feature>
<dbReference type="PROSITE" id="PS50106">
    <property type="entry name" value="PDZ"/>
    <property type="match status" value="1"/>
</dbReference>
<dbReference type="SUPFAM" id="SSF52025">
    <property type="entry name" value="PA domain"/>
    <property type="match status" value="1"/>
</dbReference>
<comment type="caution">
    <text evidence="3">The sequence shown here is derived from an EMBL/GenBank/DDBJ whole genome shotgun (WGS) entry which is preliminary data.</text>
</comment>
<evidence type="ECO:0000313" key="3">
    <source>
        <dbReference type="EMBL" id="HGZ42149.1"/>
    </source>
</evidence>
<dbReference type="Pfam" id="PF04389">
    <property type="entry name" value="Peptidase_M28"/>
    <property type="match status" value="1"/>
</dbReference>
<dbReference type="EMBL" id="DSQF01000003">
    <property type="protein sequence ID" value="HGZ42149.1"/>
    <property type="molecule type" value="Genomic_DNA"/>
</dbReference>
<dbReference type="InterPro" id="IPR007484">
    <property type="entry name" value="Peptidase_M28"/>
</dbReference>
<dbReference type="SMART" id="SM00228">
    <property type="entry name" value="PDZ"/>
    <property type="match status" value="1"/>
</dbReference>
<dbReference type="InterPro" id="IPR046450">
    <property type="entry name" value="PA_dom_sf"/>
</dbReference>
<dbReference type="InterPro" id="IPR001478">
    <property type="entry name" value="PDZ"/>
</dbReference>
<organism evidence="3">
    <name type="scientific">Eiseniibacteriota bacterium</name>
    <dbReference type="NCBI Taxonomy" id="2212470"/>
    <lineage>
        <taxon>Bacteria</taxon>
        <taxon>Candidatus Eiseniibacteriota</taxon>
    </lineage>
</organism>
<dbReference type="Gene3D" id="2.30.42.10">
    <property type="match status" value="1"/>
</dbReference>